<dbReference type="Proteomes" id="UP000035760">
    <property type="component" value="Unassembled WGS sequence"/>
</dbReference>
<dbReference type="STRING" id="1400863.BN873_100004"/>
<dbReference type="GO" id="GO:0005524">
    <property type="term" value="F:ATP binding"/>
    <property type="evidence" value="ECO:0007669"/>
    <property type="project" value="UniProtKB-KW"/>
</dbReference>
<evidence type="ECO:0000256" key="2">
    <source>
        <dbReference type="PIRSR" id="PIRSR640198-2"/>
    </source>
</evidence>
<dbReference type="InterPro" id="IPR003812">
    <property type="entry name" value="Fido"/>
</dbReference>
<reference evidence="5" key="1">
    <citation type="submission" date="2013-07" db="EMBL/GenBank/DDBJ databases">
        <authorList>
            <person name="McIlroy S."/>
        </authorList>
    </citation>
    <scope>NUCLEOTIDE SEQUENCE [LARGE SCALE GENOMIC DNA]</scope>
    <source>
        <strain evidence="5">Run_A_D11</strain>
    </source>
</reference>
<dbReference type="PANTHER" id="PTHR13504:SF38">
    <property type="entry name" value="FIDO DOMAIN-CONTAINING PROTEIN"/>
    <property type="match status" value="1"/>
</dbReference>
<dbReference type="OrthoDB" id="9807853at2"/>
<dbReference type="InterPro" id="IPR036597">
    <property type="entry name" value="Fido-like_dom_sf"/>
</dbReference>
<feature type="domain" description="Fido" evidence="4">
    <location>
        <begin position="129"/>
        <end position="281"/>
    </location>
</feature>
<keyword evidence="2" id="KW-0547">Nucleotide-binding</keyword>
<dbReference type="RefSeq" id="WP_048670123.1">
    <property type="nucleotide sequence ID" value="NZ_CBTJ020000002.1"/>
</dbReference>
<evidence type="ECO:0000313" key="6">
    <source>
        <dbReference type="Proteomes" id="UP000035760"/>
    </source>
</evidence>
<feature type="active site" evidence="1">
    <location>
        <position position="224"/>
    </location>
</feature>
<comment type="caution">
    <text evidence="5">The sequence shown here is derived from an EMBL/GenBank/DDBJ whole genome shotgun (WGS) entry which is preliminary data.</text>
</comment>
<feature type="binding site" evidence="2">
    <location>
        <begin position="228"/>
        <end position="235"/>
    </location>
    <ligand>
        <name>ATP</name>
        <dbReference type="ChEBI" id="CHEBI:30616"/>
    </ligand>
</feature>
<keyword evidence="6" id="KW-1185">Reference proteome</keyword>
<reference evidence="5" key="2">
    <citation type="submission" date="2014-03" db="EMBL/GenBank/DDBJ databases">
        <title>Candidatus Competibacter-lineage genomes retrieved from metagenomes reveal functional metabolic diversity.</title>
        <authorList>
            <person name="McIlroy S.J."/>
            <person name="Albertsen M."/>
            <person name="Andresen E.K."/>
            <person name="Saunders A.M."/>
            <person name="Kristiansen R."/>
            <person name="Stokholm-Bjerregaard M."/>
            <person name="Nielsen K.L."/>
            <person name="Nielsen P.H."/>
        </authorList>
    </citation>
    <scope>NUCLEOTIDE SEQUENCE</scope>
    <source>
        <strain evidence="5">Run_A_D11</strain>
    </source>
</reference>
<accession>W6M0S2</accession>
<dbReference type="AlphaFoldDB" id="W6M0S2"/>
<dbReference type="SUPFAM" id="SSF140931">
    <property type="entry name" value="Fic-like"/>
    <property type="match status" value="1"/>
</dbReference>
<dbReference type="EMBL" id="CBTJ020000002">
    <property type="protein sequence ID" value="CDI00992.1"/>
    <property type="molecule type" value="Genomic_DNA"/>
</dbReference>
<evidence type="ECO:0000256" key="3">
    <source>
        <dbReference type="PIRSR" id="PIRSR640198-3"/>
    </source>
</evidence>
<evidence type="ECO:0000256" key="1">
    <source>
        <dbReference type="PIRSR" id="PIRSR640198-1"/>
    </source>
</evidence>
<evidence type="ECO:0000259" key="4">
    <source>
        <dbReference type="PROSITE" id="PS51459"/>
    </source>
</evidence>
<protein>
    <recommendedName>
        <fullName evidence="4">Fido domain-containing protein</fullName>
    </recommendedName>
</protein>
<feature type="site" description="Important for autoinhibition of adenylyltransferase activity" evidence="3">
    <location>
        <position position="79"/>
    </location>
</feature>
<dbReference type="PROSITE" id="PS51459">
    <property type="entry name" value="FIDO"/>
    <property type="match status" value="1"/>
</dbReference>
<organism evidence="5 6">
    <name type="scientific">Candidatus Competibacter denitrificans Run_A_D11</name>
    <dbReference type="NCBI Taxonomy" id="1400863"/>
    <lineage>
        <taxon>Bacteria</taxon>
        <taxon>Pseudomonadati</taxon>
        <taxon>Pseudomonadota</taxon>
        <taxon>Gammaproteobacteria</taxon>
        <taxon>Candidatus Competibacteraceae</taxon>
        <taxon>Candidatus Competibacter</taxon>
    </lineage>
</organism>
<sequence>MKPPEHRIHASESSVEDDVDSALYPRQNPEAVIALLALADDLKRRIDAGKASLHPESDLWSKILEKMRVDWTYHSNAIEGSTLNRGDTLFFLQEGLTVEGKPFKDFLDARNHAEAIDLLFDVVANARPISEGLLKEVNALLLNGVLQTPARTPAGQAVSKTVHAGQYKRLPNHVLQQDGTLHQYVVPEQVAPQMQTLVTWINGDQPVHPIVRAGVAHYHLVRIHPFDDGNGRGARLLMNLILLKASFFPAVIRREQKRTYLETLEIADQGDITPFIQFMASQLIETLQTVQSDLERFGTV</sequence>
<evidence type="ECO:0000313" key="5">
    <source>
        <dbReference type="EMBL" id="CDI00992.1"/>
    </source>
</evidence>
<gene>
    <name evidence="5" type="ORF">BN873_100004</name>
</gene>
<keyword evidence="2" id="KW-0067">ATP-binding</keyword>
<dbReference type="Pfam" id="PF02661">
    <property type="entry name" value="Fic"/>
    <property type="match status" value="1"/>
</dbReference>
<proteinExistence type="predicted"/>
<dbReference type="PANTHER" id="PTHR13504">
    <property type="entry name" value="FIDO DOMAIN-CONTAINING PROTEIN DDB_G0283145"/>
    <property type="match status" value="1"/>
</dbReference>
<dbReference type="InterPro" id="IPR040198">
    <property type="entry name" value="Fido_containing"/>
</dbReference>
<dbReference type="Gene3D" id="1.10.3290.10">
    <property type="entry name" value="Fido-like domain"/>
    <property type="match status" value="1"/>
</dbReference>
<name>W6M0S2_9GAMM</name>